<organism evidence="1">
    <name type="scientific">Anguilla anguilla</name>
    <name type="common">European freshwater eel</name>
    <name type="synonym">Muraena anguilla</name>
    <dbReference type="NCBI Taxonomy" id="7936"/>
    <lineage>
        <taxon>Eukaryota</taxon>
        <taxon>Metazoa</taxon>
        <taxon>Chordata</taxon>
        <taxon>Craniata</taxon>
        <taxon>Vertebrata</taxon>
        <taxon>Euteleostomi</taxon>
        <taxon>Actinopterygii</taxon>
        <taxon>Neopterygii</taxon>
        <taxon>Teleostei</taxon>
        <taxon>Anguilliformes</taxon>
        <taxon>Anguillidae</taxon>
        <taxon>Anguilla</taxon>
    </lineage>
</organism>
<protein>
    <submittedName>
        <fullName evidence="1">Uncharacterized protein</fullName>
    </submittedName>
</protein>
<proteinExistence type="predicted"/>
<dbReference type="AlphaFoldDB" id="A0A0E9XHL1"/>
<reference evidence="1" key="2">
    <citation type="journal article" date="2015" name="Fish Shellfish Immunol.">
        <title>Early steps in the European eel (Anguilla anguilla)-Vibrio vulnificus interaction in the gills: Role of the RtxA13 toxin.</title>
        <authorList>
            <person name="Callol A."/>
            <person name="Pajuelo D."/>
            <person name="Ebbesson L."/>
            <person name="Teles M."/>
            <person name="MacKenzie S."/>
            <person name="Amaro C."/>
        </authorList>
    </citation>
    <scope>NUCLEOTIDE SEQUENCE</scope>
</reference>
<dbReference type="EMBL" id="GBXM01006418">
    <property type="protein sequence ID" value="JAI02160.1"/>
    <property type="molecule type" value="Transcribed_RNA"/>
</dbReference>
<evidence type="ECO:0000313" key="1">
    <source>
        <dbReference type="EMBL" id="JAI02160.1"/>
    </source>
</evidence>
<reference evidence="1" key="1">
    <citation type="submission" date="2014-11" db="EMBL/GenBank/DDBJ databases">
        <authorList>
            <person name="Amaro Gonzalez C."/>
        </authorList>
    </citation>
    <scope>NUCLEOTIDE SEQUENCE</scope>
</reference>
<accession>A0A0E9XHL1</accession>
<name>A0A0E9XHL1_ANGAN</name>
<sequence>MQTNDQAANERYYSFFVFRVCVYSPHQKLYLTLES</sequence>